<dbReference type="Proteomes" id="UP000006180">
    <property type="component" value="Chromosome"/>
</dbReference>
<proteinExistence type="predicted"/>
<dbReference type="PATRIC" id="fig|1185652.3.peg.3967"/>
<reference evidence="1 2" key="1">
    <citation type="journal article" date="2012" name="J. Bacteriol.">
        <title>Complete genome sequence of the broad-host-range strain Sinorhizobium fredii USDA257.</title>
        <authorList>
            <person name="Schuldes J."/>
            <person name="Rodriguez Orbegoso M."/>
            <person name="Schmeisser C."/>
            <person name="Krishnan H.B."/>
            <person name="Daniel R."/>
            <person name="Streit W.R."/>
        </authorList>
    </citation>
    <scope>NUCLEOTIDE SEQUENCE [LARGE SCALE GENOMIC DNA]</scope>
    <source>
        <strain evidence="1 2">USDA 257</strain>
    </source>
</reference>
<dbReference type="AlphaFoldDB" id="I3X912"/>
<dbReference type="STRING" id="1185652.USDA257_c38230"/>
<evidence type="ECO:0000313" key="2">
    <source>
        <dbReference type="Proteomes" id="UP000006180"/>
    </source>
</evidence>
<evidence type="ECO:0000313" key="1">
    <source>
        <dbReference type="EMBL" id="AFL52368.1"/>
    </source>
</evidence>
<accession>I3X912</accession>
<gene>
    <name evidence="1" type="ORF">USDA257_c38230</name>
</gene>
<evidence type="ECO:0008006" key="3">
    <source>
        <dbReference type="Google" id="ProtNLM"/>
    </source>
</evidence>
<dbReference type="HOGENOM" id="CLU_1004356_0_0_5"/>
<dbReference type="EMBL" id="CP003563">
    <property type="protein sequence ID" value="AFL52368.1"/>
    <property type="molecule type" value="Genomic_DNA"/>
</dbReference>
<organism evidence="1 2">
    <name type="scientific">Sinorhizobium fredii (strain USDA 257)</name>
    <dbReference type="NCBI Taxonomy" id="1185652"/>
    <lineage>
        <taxon>Bacteria</taxon>
        <taxon>Pseudomonadati</taxon>
        <taxon>Pseudomonadota</taxon>
        <taxon>Alphaproteobacteria</taxon>
        <taxon>Hyphomicrobiales</taxon>
        <taxon>Rhizobiaceae</taxon>
        <taxon>Sinorhizobium/Ensifer group</taxon>
        <taxon>Sinorhizobium</taxon>
    </lineage>
</organism>
<protein>
    <recommendedName>
        <fullName evidence="3">TnsA endonuclease N-terminal domain-containing protein</fullName>
    </recommendedName>
</protein>
<dbReference type="KEGG" id="sfd:USDA257_c38230"/>
<sequence length="277" mass="31383">MKPSILLARDIIPGRALTSARHTSRRPMRVIAAALRRLATEARKYKESIEELLGFTVYYDVVPAPAGRKVALKSRSSCRILMCAPGTNQYLVFESLFERDCAVVFWAMKSVRSVEAQYGPIEWTDEDGVIHEHWADLRVQYDNGEVVLYCVRPAEKVKRGALKAMVEDICNHALKYHAHRIEILTEKVVTKSDIYRAREILAARRLKNSPDCARLVELLKTKTKPVRAFELLDEFGLGGAGWIALWNLMGDGLVEHVTSDKSLTFEPVSFVRARRAN</sequence>
<dbReference type="eggNOG" id="ENOG5032TKU">
    <property type="taxonomic scope" value="Bacteria"/>
</dbReference>
<name>I3X912_SINF2</name>